<accession>A0A4Z1SQA9</accession>
<dbReference type="GO" id="GO:0005874">
    <property type="term" value="C:microtubule"/>
    <property type="evidence" value="ECO:0007669"/>
    <property type="project" value="UniProtKB-KW"/>
</dbReference>
<dbReference type="GO" id="GO:0007018">
    <property type="term" value="P:microtubule-based movement"/>
    <property type="evidence" value="ECO:0007669"/>
    <property type="project" value="InterPro"/>
</dbReference>
<dbReference type="OrthoDB" id="3176171at2759"/>
<dbReference type="InterPro" id="IPR001752">
    <property type="entry name" value="Kinesin_motor_dom"/>
</dbReference>
<evidence type="ECO:0000256" key="4">
    <source>
        <dbReference type="RuleBase" id="RU000394"/>
    </source>
</evidence>
<proteinExistence type="inferred from homology"/>
<evidence type="ECO:0000259" key="7">
    <source>
        <dbReference type="PROSITE" id="PS50067"/>
    </source>
</evidence>
<keyword evidence="1 3" id="KW-0547">Nucleotide-binding</keyword>
<comment type="similarity">
    <text evidence="3 4">Belongs to the TRAFAC class myosin-kinesin ATPase superfamily. Kinesin family.</text>
</comment>
<dbReference type="PANTHER" id="PTHR47968:SF50">
    <property type="entry name" value="KINESIN-LIKE PROTEIN"/>
    <property type="match status" value="1"/>
</dbReference>
<dbReference type="Pfam" id="PF00225">
    <property type="entry name" value="Kinesin"/>
    <property type="match status" value="1"/>
</dbReference>
<feature type="compositionally biased region" description="Acidic residues" evidence="6">
    <location>
        <begin position="407"/>
        <end position="417"/>
    </location>
</feature>
<dbReference type="PANTHER" id="PTHR47968">
    <property type="entry name" value="CENTROMERE PROTEIN E"/>
    <property type="match status" value="1"/>
</dbReference>
<evidence type="ECO:0000313" key="9">
    <source>
        <dbReference type="Proteomes" id="UP000315496"/>
    </source>
</evidence>
<dbReference type="Gene3D" id="3.40.850.10">
    <property type="entry name" value="Kinesin motor domain"/>
    <property type="match status" value="1"/>
</dbReference>
<evidence type="ECO:0000256" key="5">
    <source>
        <dbReference type="SAM" id="Coils"/>
    </source>
</evidence>
<reference evidence="8 9" key="1">
    <citation type="submission" date="2019-05" db="EMBL/GenBank/DDBJ databases">
        <title>The compact genome of Giardia muris reveals important steps in the evolution of intestinal protozoan parasites.</title>
        <authorList>
            <person name="Xu F."/>
            <person name="Jimenez-Gonzalez A."/>
            <person name="Einarsson E."/>
            <person name="Astvaldsson A."/>
            <person name="Peirasmaki D."/>
            <person name="Eckmann L."/>
            <person name="Andersson J.O."/>
            <person name="Svard S.G."/>
            <person name="Jerlstrom-Hultqvist J."/>
        </authorList>
    </citation>
    <scope>NUCLEOTIDE SEQUENCE [LARGE SCALE GENOMIC DNA]</scope>
    <source>
        <strain evidence="8 9">Roberts-Thomson</strain>
    </source>
</reference>
<feature type="coiled-coil region" evidence="5">
    <location>
        <begin position="424"/>
        <end position="514"/>
    </location>
</feature>
<organism evidence="8 9">
    <name type="scientific">Giardia muris</name>
    <dbReference type="NCBI Taxonomy" id="5742"/>
    <lineage>
        <taxon>Eukaryota</taxon>
        <taxon>Metamonada</taxon>
        <taxon>Diplomonadida</taxon>
        <taxon>Hexamitidae</taxon>
        <taxon>Giardiinae</taxon>
        <taxon>Giardia</taxon>
    </lineage>
</organism>
<dbReference type="SMART" id="SM00129">
    <property type="entry name" value="KISc"/>
    <property type="match status" value="1"/>
</dbReference>
<dbReference type="GO" id="GO:0005524">
    <property type="term" value="F:ATP binding"/>
    <property type="evidence" value="ECO:0007669"/>
    <property type="project" value="UniProtKB-UniRule"/>
</dbReference>
<feature type="coiled-coil region" evidence="5">
    <location>
        <begin position="539"/>
        <end position="573"/>
    </location>
</feature>
<dbReference type="InterPro" id="IPR036961">
    <property type="entry name" value="Kinesin_motor_dom_sf"/>
</dbReference>
<keyword evidence="5" id="KW-0175">Coiled coil</keyword>
<dbReference type="InterPro" id="IPR027640">
    <property type="entry name" value="Kinesin-like_fam"/>
</dbReference>
<feature type="region of interest" description="Disordered" evidence="6">
    <location>
        <begin position="390"/>
        <end position="417"/>
    </location>
</feature>
<dbReference type="Proteomes" id="UP000315496">
    <property type="component" value="Chromosome 3"/>
</dbReference>
<dbReference type="SUPFAM" id="SSF52540">
    <property type="entry name" value="P-loop containing nucleoside triphosphate hydrolases"/>
    <property type="match status" value="1"/>
</dbReference>
<keyword evidence="2 3" id="KW-0067">ATP-binding</keyword>
<comment type="caution">
    <text evidence="8">The sequence shown here is derived from an EMBL/GenBank/DDBJ whole genome shotgun (WGS) entry which is preliminary data.</text>
</comment>
<dbReference type="InterPro" id="IPR027417">
    <property type="entry name" value="P-loop_NTPase"/>
</dbReference>
<dbReference type="EMBL" id="VDLU01000003">
    <property type="protein sequence ID" value="TNJ27860.1"/>
    <property type="molecule type" value="Genomic_DNA"/>
</dbReference>
<dbReference type="GO" id="GO:0003777">
    <property type="term" value="F:microtubule motor activity"/>
    <property type="evidence" value="ECO:0007669"/>
    <property type="project" value="InterPro"/>
</dbReference>
<keyword evidence="3 4" id="KW-0505">Motor protein</keyword>
<evidence type="ECO:0000313" key="8">
    <source>
        <dbReference type="EMBL" id="TNJ27860.1"/>
    </source>
</evidence>
<feature type="binding site" evidence="3">
    <location>
        <begin position="98"/>
        <end position="105"/>
    </location>
    <ligand>
        <name>ATP</name>
        <dbReference type="ChEBI" id="CHEBI:30616"/>
    </ligand>
</feature>
<sequence length="710" mass="79747">MVDDNIKVVVRCRPPNAREQREKAEIVVRMDPSRAQVTLVPVDEGQKGDKQAKKSSRTFTFDAVYDQQARNDEIFEVSFKPLINAVLTGFNATIFAYGQTGAGKTWTMGGSKEQPGATPNSFRHIFEAINGADETKNFLVVASYLELYNEEIRDLLRASDKLPLKEHKDRGVYVDGLSQHRVRSADELIKLMDTGFANRHVAATQMNDTSSRSHSIFMVRIECSEIIEGKETIRVGKLNLVDLAGSERQSKTGATGDTLIEGAKINLSLSALGLVISKLVEGAHHIPYRDSKLTRLLQDSLGGNSKTLMCANISPASTNYDESLSTLRYADRAKQIKNKPKINEDPKDAQIRQLREHIAHLEAQLAEAQASGGRQADILRLGQNLISAIKGDDLNDESDEASKDAPDEGEDDESTEEEIVFVEDDASKKAAEEAEARKRRLKEEREQKLKELQEKQDLNDATITTLTDLKNEITRIKEEMFVAKELKSKVRTKNKELEETQKKYASRLEKENALKLALQAKQAEHESRASEVRGVVDRAQLMEERIAQMQAQIDETTQEIEDLKTAHDMAMEDGRAQLYEIDKRSVLLELITRSYIPPNEVARAERIAVYDEESMQWVTSPEKLAEERQALLRLVRRLQVVYPSGGTKPAFLSQDAGDAGFADLAHVSRNIMGVEPELPERLTVGDQMEGQFDGYESNLEMFYSNVNEYE</sequence>
<name>A0A4Z1SQA9_GIAMU</name>
<dbReference type="GO" id="GO:0008017">
    <property type="term" value="F:microtubule binding"/>
    <property type="evidence" value="ECO:0007669"/>
    <property type="project" value="InterPro"/>
</dbReference>
<evidence type="ECO:0000256" key="1">
    <source>
        <dbReference type="ARBA" id="ARBA00022741"/>
    </source>
</evidence>
<gene>
    <name evidence="8" type="ORF">GMRT_12668</name>
</gene>
<evidence type="ECO:0000256" key="6">
    <source>
        <dbReference type="SAM" id="MobiDB-lite"/>
    </source>
</evidence>
<dbReference type="InterPro" id="IPR019821">
    <property type="entry name" value="Kinesin_motor_CS"/>
</dbReference>
<evidence type="ECO:0000256" key="2">
    <source>
        <dbReference type="ARBA" id="ARBA00022840"/>
    </source>
</evidence>
<protein>
    <recommendedName>
        <fullName evidence="4">Kinesin-like protein</fullName>
    </recommendedName>
</protein>
<dbReference type="PRINTS" id="PR00380">
    <property type="entry name" value="KINESINHEAVY"/>
</dbReference>
<evidence type="ECO:0000256" key="3">
    <source>
        <dbReference type="PROSITE-ProRule" id="PRU00283"/>
    </source>
</evidence>
<dbReference type="GO" id="GO:0000278">
    <property type="term" value="P:mitotic cell cycle"/>
    <property type="evidence" value="ECO:0007669"/>
    <property type="project" value="TreeGrafter"/>
</dbReference>
<feature type="domain" description="Kinesin motor" evidence="7">
    <location>
        <begin position="5"/>
        <end position="336"/>
    </location>
</feature>
<dbReference type="AlphaFoldDB" id="A0A4Z1SQA9"/>
<dbReference type="FunFam" id="3.40.850.10:FF:000082">
    <property type="entry name" value="OSM3-like kinesin"/>
    <property type="match status" value="1"/>
</dbReference>
<dbReference type="VEuPathDB" id="GiardiaDB:GMRT_12668"/>
<dbReference type="PROSITE" id="PS50067">
    <property type="entry name" value="KINESIN_MOTOR_2"/>
    <property type="match status" value="1"/>
</dbReference>
<dbReference type="PROSITE" id="PS00411">
    <property type="entry name" value="KINESIN_MOTOR_1"/>
    <property type="match status" value="1"/>
</dbReference>
<keyword evidence="9" id="KW-1185">Reference proteome</keyword>
<keyword evidence="4" id="KW-0493">Microtubule</keyword>